<evidence type="ECO:0000256" key="3">
    <source>
        <dbReference type="ARBA" id="ARBA00022980"/>
    </source>
</evidence>
<evidence type="ECO:0000313" key="8">
    <source>
        <dbReference type="EMBL" id="VDD74174.1"/>
    </source>
</evidence>
<dbReference type="GO" id="GO:0005762">
    <property type="term" value="C:mitochondrial large ribosomal subunit"/>
    <property type="evidence" value="ECO:0007669"/>
    <property type="project" value="TreeGrafter"/>
</dbReference>
<dbReference type="InterPro" id="IPR036249">
    <property type="entry name" value="Thioredoxin-like_sf"/>
</dbReference>
<evidence type="ECO:0000256" key="2">
    <source>
        <dbReference type="ARBA" id="ARBA00006073"/>
    </source>
</evidence>
<evidence type="ECO:0000313" key="9">
    <source>
        <dbReference type="Proteomes" id="UP000267029"/>
    </source>
</evidence>
<dbReference type="InterPro" id="IPR007741">
    <property type="entry name" value="Ribosomal_mL43/mS25/NADH_DH"/>
</dbReference>
<dbReference type="STRING" id="53468.A0A0R3U1E3"/>
<feature type="domain" description="Ribosomal protein/NADH dehydrogenase" evidence="7">
    <location>
        <begin position="35"/>
        <end position="108"/>
    </location>
</feature>
<dbReference type="GO" id="GO:0032543">
    <property type="term" value="P:mitochondrial translation"/>
    <property type="evidence" value="ECO:0007669"/>
    <property type="project" value="InterPro"/>
</dbReference>
<gene>
    <name evidence="8" type="ORF">MCOS_LOCUS177</name>
</gene>
<dbReference type="Gene3D" id="3.40.30.10">
    <property type="entry name" value="Glutaredoxin"/>
    <property type="match status" value="1"/>
</dbReference>
<reference evidence="10" key="2">
    <citation type="submission" date="2019-11" db="UniProtKB">
        <authorList>
            <consortium name="WormBaseParasite"/>
        </authorList>
    </citation>
    <scope>IDENTIFICATION</scope>
</reference>
<evidence type="ECO:0000256" key="4">
    <source>
        <dbReference type="ARBA" id="ARBA00023128"/>
    </source>
</evidence>
<dbReference type="WBParaSite" id="MCU_001777-RA">
    <property type="protein sequence ID" value="MCU_001777-RA"/>
    <property type="gene ID" value="MCU_001777"/>
</dbReference>
<keyword evidence="5" id="KW-0687">Ribonucleoprotein</keyword>
<dbReference type="Pfam" id="PF05047">
    <property type="entry name" value="L51_S25_CI-B8"/>
    <property type="match status" value="1"/>
</dbReference>
<dbReference type="SMART" id="SM00916">
    <property type="entry name" value="L51_S25_CI-B8"/>
    <property type="match status" value="1"/>
</dbReference>
<protein>
    <recommendedName>
        <fullName evidence="6">Large ribosomal subunit protein mL43</fullName>
    </recommendedName>
</protein>
<dbReference type="InterPro" id="IPR039927">
    <property type="entry name" value="Ribosomal_mL43"/>
</dbReference>
<dbReference type="SUPFAM" id="SSF52833">
    <property type="entry name" value="Thioredoxin-like"/>
    <property type="match status" value="1"/>
</dbReference>
<keyword evidence="4" id="KW-0496">Mitochondrion</keyword>
<keyword evidence="9" id="KW-1185">Reference proteome</keyword>
<comment type="subcellular location">
    <subcellularLocation>
        <location evidence="1">Mitochondrion</location>
    </subcellularLocation>
</comment>
<dbReference type="PANTHER" id="PTHR21396:SF2">
    <property type="entry name" value="LARGE RIBOSOMAL SUBUNIT PROTEIN ML43"/>
    <property type="match status" value="1"/>
</dbReference>
<evidence type="ECO:0000256" key="1">
    <source>
        <dbReference type="ARBA" id="ARBA00004173"/>
    </source>
</evidence>
<reference evidence="8 9" key="1">
    <citation type="submission" date="2018-10" db="EMBL/GenBank/DDBJ databases">
        <authorList>
            <consortium name="Pathogen Informatics"/>
        </authorList>
    </citation>
    <scope>NUCLEOTIDE SEQUENCE [LARGE SCALE GENOMIC DNA]</scope>
</reference>
<evidence type="ECO:0000256" key="5">
    <source>
        <dbReference type="ARBA" id="ARBA00023274"/>
    </source>
</evidence>
<dbReference type="Proteomes" id="UP000267029">
    <property type="component" value="Unassembled WGS sequence"/>
</dbReference>
<dbReference type="PANTHER" id="PTHR21396">
    <property type="entry name" value="39S RIBOSOMAL PROTEIN L43"/>
    <property type="match status" value="1"/>
</dbReference>
<proteinExistence type="inferred from homology"/>
<sequence length="187" mass="21672">MSGNVLPRASLKVPLSLGIGRYVCQLKRLTFKFCKSRGDSRGVREYIEKEIIDLAKLNPSVVVYVKPRRHRPPLLVAEYLNGNWQYLRMAKMTSEEISSWVQFMVTRSGENIMPIYKPRSSQAPSIQGMWSPYDSAEQTDTLMSPSEIIENLHELSVCNFPWEKPAQEYILELHHQRQRQQETSSQN</sequence>
<organism evidence="8 9">
    <name type="scientific">Mesocestoides corti</name>
    <name type="common">Flatworm</name>
    <dbReference type="NCBI Taxonomy" id="53468"/>
    <lineage>
        <taxon>Eukaryota</taxon>
        <taxon>Metazoa</taxon>
        <taxon>Spiralia</taxon>
        <taxon>Lophotrochozoa</taxon>
        <taxon>Platyhelminthes</taxon>
        <taxon>Cestoda</taxon>
        <taxon>Eucestoda</taxon>
        <taxon>Cyclophyllidea</taxon>
        <taxon>Mesocestoididae</taxon>
        <taxon>Mesocestoides</taxon>
    </lineage>
</organism>
<evidence type="ECO:0000256" key="6">
    <source>
        <dbReference type="ARBA" id="ARBA00035188"/>
    </source>
</evidence>
<dbReference type="EMBL" id="UXSR01000013">
    <property type="protein sequence ID" value="VDD74174.1"/>
    <property type="molecule type" value="Genomic_DNA"/>
</dbReference>
<dbReference type="AlphaFoldDB" id="A0A0R3U1E3"/>
<accession>A0A0R3U1E3</accession>
<dbReference type="OrthoDB" id="88at2759"/>
<evidence type="ECO:0000259" key="7">
    <source>
        <dbReference type="SMART" id="SM00916"/>
    </source>
</evidence>
<name>A0A0R3U1E3_MESCO</name>
<comment type="similarity">
    <text evidence="2">Belongs to the mitochondrion-specific ribosomal protein mL43 family.</text>
</comment>
<evidence type="ECO:0000313" key="10">
    <source>
        <dbReference type="WBParaSite" id="MCU_001777-RA"/>
    </source>
</evidence>
<dbReference type="GO" id="GO:0003735">
    <property type="term" value="F:structural constituent of ribosome"/>
    <property type="evidence" value="ECO:0007669"/>
    <property type="project" value="InterPro"/>
</dbReference>
<keyword evidence="3" id="KW-0689">Ribosomal protein</keyword>